<keyword evidence="1" id="KW-0732">Signal</keyword>
<evidence type="ECO:0000313" key="2">
    <source>
        <dbReference type="EMBL" id="THH31223.1"/>
    </source>
</evidence>
<dbReference type="Proteomes" id="UP000308730">
    <property type="component" value="Unassembled WGS sequence"/>
</dbReference>
<evidence type="ECO:0000313" key="3">
    <source>
        <dbReference type="Proteomes" id="UP000308730"/>
    </source>
</evidence>
<gene>
    <name evidence="2" type="ORF">EUX98_g2992</name>
</gene>
<reference evidence="2 3" key="1">
    <citation type="submission" date="2019-02" db="EMBL/GenBank/DDBJ databases">
        <title>Genome sequencing of the rare red list fungi Antrodiella citrinella (Flaviporus citrinellus).</title>
        <authorList>
            <person name="Buettner E."/>
            <person name="Kellner H."/>
        </authorList>
    </citation>
    <scope>NUCLEOTIDE SEQUENCE [LARGE SCALE GENOMIC DNA]</scope>
    <source>
        <strain evidence="2 3">DSM 108506</strain>
    </source>
</reference>
<keyword evidence="3" id="KW-1185">Reference proteome</keyword>
<proteinExistence type="predicted"/>
<accession>A0A4V3XJ02</accession>
<feature type="chain" id="PRO_5020600203" evidence="1">
    <location>
        <begin position="22"/>
        <end position="283"/>
    </location>
</feature>
<organism evidence="2 3">
    <name type="scientific">Antrodiella citrinella</name>
    <dbReference type="NCBI Taxonomy" id="2447956"/>
    <lineage>
        <taxon>Eukaryota</taxon>
        <taxon>Fungi</taxon>
        <taxon>Dikarya</taxon>
        <taxon>Basidiomycota</taxon>
        <taxon>Agaricomycotina</taxon>
        <taxon>Agaricomycetes</taxon>
        <taxon>Polyporales</taxon>
        <taxon>Steccherinaceae</taxon>
        <taxon>Antrodiella</taxon>
    </lineage>
</organism>
<name>A0A4V3XJ02_9APHY</name>
<dbReference type="EMBL" id="SGPM01000054">
    <property type="protein sequence ID" value="THH31223.1"/>
    <property type="molecule type" value="Genomic_DNA"/>
</dbReference>
<sequence length="283" mass="30646">MLLPFFSAFLITLTLPLSTSANSGHIAPGLSTLLCYPLSSSLNLPDPSPESIATCNTSGIAVRLPPSLSSVTRRSDLYKAMPAGWLYGNWKATYSSQASYFPLHNTQWDLSPLFPQSDSHPGQINDLASYQLENSTVIYTSYGVDTPRRSNNKTLGPEWDDVYHYGWLGDLNQINGSFEALSWGYDTLGVPYLVLYDSPIAAVGTSADIDIFSRSDTGPSKTTVEALSVALQSLNNTQISQYVRDMMPLVQDGARRGLGPVVCDAACVNNTNSALFSHMSPTA</sequence>
<feature type="signal peptide" evidence="1">
    <location>
        <begin position="1"/>
        <end position="21"/>
    </location>
</feature>
<dbReference type="AlphaFoldDB" id="A0A4V3XJ02"/>
<evidence type="ECO:0000256" key="1">
    <source>
        <dbReference type="SAM" id="SignalP"/>
    </source>
</evidence>
<comment type="caution">
    <text evidence="2">The sequence shown here is derived from an EMBL/GenBank/DDBJ whole genome shotgun (WGS) entry which is preliminary data.</text>
</comment>
<dbReference type="OrthoDB" id="4821403at2759"/>
<protein>
    <submittedName>
        <fullName evidence="2">Uncharacterized protein</fullName>
    </submittedName>
</protein>